<sequence>MVEMLQQYCDRVARYSTAGYSVVIRNIIHYNNLHLKEDLPLSTLTARFNLSRSYLSDQLHREVHSNLTDYVTLTRIQFAANLLRYHRYTITQAAQEVGIPVVHYPPVQAHHRRDAVPLRPVESHRGLRDEPAKKENFAAALSLLAMLCSMVL</sequence>
<dbReference type="OrthoDB" id="9774814at2"/>
<name>A0A1T4XUX2_9FIRM</name>
<dbReference type="Gene3D" id="1.10.10.60">
    <property type="entry name" value="Homeodomain-like"/>
    <property type="match status" value="1"/>
</dbReference>
<dbReference type="GO" id="GO:0003700">
    <property type="term" value="F:DNA-binding transcription factor activity"/>
    <property type="evidence" value="ECO:0007669"/>
    <property type="project" value="InterPro"/>
</dbReference>
<dbReference type="AlphaFoldDB" id="A0A1T4XUX2"/>
<evidence type="ECO:0000256" key="1">
    <source>
        <dbReference type="ARBA" id="ARBA00023125"/>
    </source>
</evidence>
<dbReference type="PROSITE" id="PS01124">
    <property type="entry name" value="HTH_ARAC_FAMILY_2"/>
    <property type="match status" value="1"/>
</dbReference>
<evidence type="ECO:0000313" key="3">
    <source>
        <dbReference type="EMBL" id="SKA93356.1"/>
    </source>
</evidence>
<dbReference type="EMBL" id="FUYF01000018">
    <property type="protein sequence ID" value="SKA93356.1"/>
    <property type="molecule type" value="Genomic_DNA"/>
</dbReference>
<protein>
    <recommendedName>
        <fullName evidence="2">HTH araC/xylS-type domain-containing protein</fullName>
    </recommendedName>
</protein>
<dbReference type="GO" id="GO:0043565">
    <property type="term" value="F:sequence-specific DNA binding"/>
    <property type="evidence" value="ECO:0007669"/>
    <property type="project" value="InterPro"/>
</dbReference>
<dbReference type="PANTHER" id="PTHR43280">
    <property type="entry name" value="ARAC-FAMILY TRANSCRIPTIONAL REGULATOR"/>
    <property type="match status" value="1"/>
</dbReference>
<keyword evidence="4" id="KW-1185">Reference proteome</keyword>
<dbReference type="PANTHER" id="PTHR43280:SF2">
    <property type="entry name" value="HTH-TYPE TRANSCRIPTIONAL REGULATOR EXSA"/>
    <property type="match status" value="1"/>
</dbReference>
<evidence type="ECO:0000259" key="2">
    <source>
        <dbReference type="PROSITE" id="PS01124"/>
    </source>
</evidence>
<organism evidence="3 4">
    <name type="scientific">Gemmiger formicilis</name>
    <dbReference type="NCBI Taxonomy" id="745368"/>
    <lineage>
        <taxon>Bacteria</taxon>
        <taxon>Bacillati</taxon>
        <taxon>Bacillota</taxon>
        <taxon>Clostridia</taxon>
        <taxon>Eubacteriales</taxon>
        <taxon>Gemmiger</taxon>
    </lineage>
</organism>
<dbReference type="InterPro" id="IPR018060">
    <property type="entry name" value="HTH_AraC"/>
</dbReference>
<proteinExistence type="predicted"/>
<dbReference type="Proteomes" id="UP000190286">
    <property type="component" value="Unassembled WGS sequence"/>
</dbReference>
<dbReference type="RefSeq" id="WP_078785227.1">
    <property type="nucleotide sequence ID" value="NZ_FUYF01000018.1"/>
</dbReference>
<evidence type="ECO:0000313" key="4">
    <source>
        <dbReference type="Proteomes" id="UP000190286"/>
    </source>
</evidence>
<dbReference type="GeneID" id="93338809"/>
<gene>
    <name evidence="3" type="ORF">SAMN02745178_02367</name>
</gene>
<dbReference type="STRING" id="745368.SAMN02745178_02367"/>
<accession>A0A1T4XUX2</accession>
<keyword evidence="1" id="KW-0238">DNA-binding</keyword>
<reference evidence="3 4" key="1">
    <citation type="submission" date="2017-02" db="EMBL/GenBank/DDBJ databases">
        <authorList>
            <person name="Peterson S.W."/>
        </authorList>
    </citation>
    <scope>NUCLEOTIDE SEQUENCE [LARGE SCALE GENOMIC DNA]</scope>
    <source>
        <strain evidence="3 4">ATCC 27749</strain>
    </source>
</reference>
<feature type="domain" description="HTH araC/xylS-type" evidence="2">
    <location>
        <begin position="25"/>
        <end position="99"/>
    </location>
</feature>